<dbReference type="AlphaFoldDB" id="A0A1S1LBS4"/>
<comment type="caution">
    <text evidence="2">The sequence shown here is derived from an EMBL/GenBank/DDBJ whole genome shotgun (WGS) entry which is preliminary data.</text>
</comment>
<reference evidence="2 3" key="1">
    <citation type="submission" date="2016-10" db="EMBL/GenBank/DDBJ databases">
        <title>Evaluation of Human, Veterinary and Environmental Mycobacterium chelonae Isolates by Core Genome Phylogenomic Analysis, Targeted Gene Comparison, and Anti-microbial Susceptibility Patterns: A Tale of Mistaken Identities.</title>
        <authorList>
            <person name="Fogelson S.B."/>
            <person name="Camus A.C."/>
            <person name="Lorenz W."/>
            <person name="Vasireddy R."/>
            <person name="Vasireddy S."/>
            <person name="Smith T."/>
            <person name="Brown-Elliott B.A."/>
            <person name="Wallace R.J.Jr."/>
            <person name="Hasan N.A."/>
            <person name="Reischl U."/>
            <person name="Sanchez S."/>
        </authorList>
    </citation>
    <scope>NUCLEOTIDE SEQUENCE [LARGE SCALE GENOMIC DNA]</scope>
    <source>
        <strain evidence="2 3">15515</strain>
    </source>
</reference>
<evidence type="ECO:0000313" key="2">
    <source>
        <dbReference type="EMBL" id="OHU46116.1"/>
    </source>
</evidence>
<protein>
    <recommendedName>
        <fullName evidence="1">Dienelactone hydrolase domain-containing protein</fullName>
    </recommendedName>
</protein>
<dbReference type="Proteomes" id="UP000180043">
    <property type="component" value="Unassembled WGS sequence"/>
</dbReference>
<dbReference type="RefSeq" id="WP_070948138.1">
    <property type="nucleotide sequence ID" value="NZ_MLIQ01000049.1"/>
</dbReference>
<gene>
    <name evidence="2" type="ORF">BKG82_28470</name>
</gene>
<organism evidence="2 3">
    <name type="scientific">Mycobacteroides chelonae</name>
    <name type="common">Mycobacterium chelonae</name>
    <dbReference type="NCBI Taxonomy" id="1774"/>
    <lineage>
        <taxon>Bacteria</taxon>
        <taxon>Bacillati</taxon>
        <taxon>Actinomycetota</taxon>
        <taxon>Actinomycetes</taxon>
        <taxon>Mycobacteriales</taxon>
        <taxon>Mycobacteriaceae</taxon>
        <taxon>Mycobacteroides</taxon>
    </lineage>
</organism>
<dbReference type="InterPro" id="IPR029058">
    <property type="entry name" value="AB_hydrolase_fold"/>
</dbReference>
<dbReference type="PANTHER" id="PTHR46623:SF6">
    <property type="entry name" value="ALPHA_BETA-HYDROLASES SUPERFAMILY PROTEIN"/>
    <property type="match status" value="1"/>
</dbReference>
<sequence>MPTITYTSDTAAQPGYLAVPSSPPPWPAVVIIQDVRGMTADLEAQADRFAAEGYLALAPRLYRRRCVRSMAATIQSHFSGAGDAFDDIAAAREYLLADERCTGKAGIVGFCFGAGLALMAAPSGQYDAAGANYGLLPSDLSIMETSCPLVASFGAKDRIVKPGSAAELESALTQYGVPHDVKEYPDVGHAFASTSRVPAVVRRLIGMPYSGPAAEDSWQRLFAFFAVHLA</sequence>
<feature type="domain" description="Dienelactone hydrolase" evidence="1">
    <location>
        <begin position="15"/>
        <end position="227"/>
    </location>
</feature>
<dbReference type="SUPFAM" id="SSF53474">
    <property type="entry name" value="alpha/beta-Hydrolases"/>
    <property type="match status" value="1"/>
</dbReference>
<accession>A0A1S1LBS4</accession>
<evidence type="ECO:0000259" key="1">
    <source>
        <dbReference type="Pfam" id="PF01738"/>
    </source>
</evidence>
<evidence type="ECO:0000313" key="3">
    <source>
        <dbReference type="Proteomes" id="UP000180043"/>
    </source>
</evidence>
<dbReference type="GO" id="GO:0016787">
    <property type="term" value="F:hydrolase activity"/>
    <property type="evidence" value="ECO:0007669"/>
    <property type="project" value="InterPro"/>
</dbReference>
<dbReference type="Pfam" id="PF01738">
    <property type="entry name" value="DLH"/>
    <property type="match status" value="1"/>
</dbReference>
<dbReference type="Gene3D" id="3.40.50.1820">
    <property type="entry name" value="alpha/beta hydrolase"/>
    <property type="match status" value="1"/>
</dbReference>
<proteinExistence type="predicted"/>
<dbReference type="EMBL" id="MLIQ01000049">
    <property type="protein sequence ID" value="OHU46116.1"/>
    <property type="molecule type" value="Genomic_DNA"/>
</dbReference>
<dbReference type="InterPro" id="IPR051049">
    <property type="entry name" value="Dienelactone_hydrolase-like"/>
</dbReference>
<name>A0A1S1LBS4_MYCCH</name>
<dbReference type="PANTHER" id="PTHR46623">
    <property type="entry name" value="CARBOXYMETHYLENEBUTENOLIDASE-RELATED"/>
    <property type="match status" value="1"/>
</dbReference>
<dbReference type="InterPro" id="IPR002925">
    <property type="entry name" value="Dienelactn_hydro"/>
</dbReference>